<evidence type="ECO:0000256" key="4">
    <source>
        <dbReference type="ARBA" id="ARBA00022989"/>
    </source>
</evidence>
<gene>
    <name evidence="9" type="ORF">CP976_00420</name>
</gene>
<dbReference type="PROSITE" id="PS50850">
    <property type="entry name" value="MFS"/>
    <property type="match status" value="1"/>
</dbReference>
<dbReference type="GO" id="GO:0022857">
    <property type="term" value="F:transmembrane transporter activity"/>
    <property type="evidence" value="ECO:0007669"/>
    <property type="project" value="InterPro"/>
</dbReference>
<feature type="transmembrane region" description="Helical" evidence="7">
    <location>
        <begin position="139"/>
        <end position="159"/>
    </location>
</feature>
<feature type="transmembrane region" description="Helical" evidence="7">
    <location>
        <begin position="81"/>
        <end position="100"/>
    </location>
</feature>
<feature type="transmembrane region" description="Helical" evidence="7">
    <location>
        <begin position="106"/>
        <end position="127"/>
    </location>
</feature>
<dbReference type="SUPFAM" id="SSF103473">
    <property type="entry name" value="MFS general substrate transporter"/>
    <property type="match status" value="1"/>
</dbReference>
<dbReference type="PANTHER" id="PTHR43124:SF3">
    <property type="entry name" value="CHLORAMPHENICOL EFFLUX PUMP RV0191"/>
    <property type="match status" value="1"/>
</dbReference>
<evidence type="ECO:0000259" key="8">
    <source>
        <dbReference type="PROSITE" id="PS50850"/>
    </source>
</evidence>
<feature type="transmembrane region" description="Helical" evidence="7">
    <location>
        <begin position="301"/>
        <end position="325"/>
    </location>
</feature>
<sequence>MPPTTDGRPHKLPFVVLVLSAGTFLMGTTEFVIAGLLPEIADDLNVSVSHAGLLITAFAAGMIVGAPAMAIATLRLPRRSTLILALVVFALGHLVAALSSSFALVLVARLVTALATGTFWCVGALVATTAAGPAATSRALGMLLGGLTVANVAGVPLGAWLGQLSGWRGPFWVLAALSAGAAAVIGRYVPADERREAPSVRAEFAALRDVRVWLTLSSMTLLMGGVLATYTYISPLLTERAGLPNGAVPMVLTGYGLGALLGTTVGGRLGDRRPLATLITSAATTTLVLVLLTLLSPSPVAAVVLVMLMGMTGFAATPVLGALALRFSSSAPTLVSGLSGSAPNVGIATGSWTAGIALTSPLGQAGPPLVGTMAAALTLVPLTALALMRATRSDTPPPQPGTASDQAIGCGTQDIDIG</sequence>
<dbReference type="KEGG" id="scoe:CP976_00420"/>
<evidence type="ECO:0000313" key="10">
    <source>
        <dbReference type="Proteomes" id="UP000326598"/>
    </source>
</evidence>
<evidence type="ECO:0000256" key="6">
    <source>
        <dbReference type="SAM" id="MobiDB-lite"/>
    </source>
</evidence>
<organism evidence="9 10">
    <name type="scientific">Streptomyces coeruleorubidus</name>
    <dbReference type="NCBI Taxonomy" id="116188"/>
    <lineage>
        <taxon>Bacteria</taxon>
        <taxon>Bacillati</taxon>
        <taxon>Actinomycetota</taxon>
        <taxon>Actinomycetes</taxon>
        <taxon>Kitasatosporales</taxon>
        <taxon>Streptomycetaceae</taxon>
        <taxon>Streptomyces</taxon>
    </lineage>
</organism>
<feature type="region of interest" description="Disordered" evidence="6">
    <location>
        <begin position="392"/>
        <end position="418"/>
    </location>
</feature>
<name>A0A5J6HWT5_STRC4</name>
<feature type="transmembrane region" description="Helical" evidence="7">
    <location>
        <begin position="369"/>
        <end position="388"/>
    </location>
</feature>
<dbReference type="InterPro" id="IPR011701">
    <property type="entry name" value="MFS"/>
</dbReference>
<accession>A0A5J6HWT5</accession>
<keyword evidence="3 7" id="KW-0812">Transmembrane</keyword>
<reference evidence="9 10" key="1">
    <citation type="submission" date="2017-09" db="EMBL/GenBank/DDBJ databases">
        <authorList>
            <person name="Lee N."/>
            <person name="Cho B.-K."/>
        </authorList>
    </citation>
    <scope>NUCLEOTIDE SEQUENCE [LARGE SCALE GENOMIC DNA]</scope>
    <source>
        <strain evidence="9 10">ATCC 13740</strain>
    </source>
</reference>
<keyword evidence="5 7" id="KW-0472">Membrane</keyword>
<keyword evidence="2" id="KW-1003">Cell membrane</keyword>
<feature type="transmembrane region" description="Helical" evidence="7">
    <location>
        <begin position="275"/>
        <end position="295"/>
    </location>
</feature>
<proteinExistence type="predicted"/>
<dbReference type="InterPro" id="IPR050189">
    <property type="entry name" value="MFS_Efflux_Transporters"/>
</dbReference>
<evidence type="ECO:0000313" key="9">
    <source>
        <dbReference type="EMBL" id="QEV22810.1"/>
    </source>
</evidence>
<dbReference type="InterPro" id="IPR036259">
    <property type="entry name" value="MFS_trans_sf"/>
</dbReference>
<dbReference type="InterPro" id="IPR020846">
    <property type="entry name" value="MFS_dom"/>
</dbReference>
<feature type="transmembrane region" description="Helical" evidence="7">
    <location>
        <begin position="53"/>
        <end position="74"/>
    </location>
</feature>
<dbReference type="RefSeq" id="WP_150478469.1">
    <property type="nucleotide sequence ID" value="NZ_BMTB01000019.1"/>
</dbReference>
<feature type="transmembrane region" description="Helical" evidence="7">
    <location>
        <begin position="12"/>
        <end position="33"/>
    </location>
</feature>
<evidence type="ECO:0000256" key="7">
    <source>
        <dbReference type="SAM" id="Phobius"/>
    </source>
</evidence>
<dbReference type="EMBL" id="CP023694">
    <property type="protein sequence ID" value="QEV22810.1"/>
    <property type="molecule type" value="Genomic_DNA"/>
</dbReference>
<dbReference type="Proteomes" id="UP000326598">
    <property type="component" value="Chromosome"/>
</dbReference>
<feature type="transmembrane region" description="Helical" evidence="7">
    <location>
        <begin position="171"/>
        <end position="189"/>
    </location>
</feature>
<dbReference type="CDD" id="cd17324">
    <property type="entry name" value="MFS_NepI_like"/>
    <property type="match status" value="1"/>
</dbReference>
<dbReference type="GO" id="GO:0005886">
    <property type="term" value="C:plasma membrane"/>
    <property type="evidence" value="ECO:0007669"/>
    <property type="project" value="UniProtKB-SubCell"/>
</dbReference>
<evidence type="ECO:0000256" key="1">
    <source>
        <dbReference type="ARBA" id="ARBA00004651"/>
    </source>
</evidence>
<dbReference type="Pfam" id="PF07690">
    <property type="entry name" value="MFS_1"/>
    <property type="match status" value="1"/>
</dbReference>
<dbReference type="Gene3D" id="1.20.1250.20">
    <property type="entry name" value="MFS general substrate transporter like domains"/>
    <property type="match status" value="1"/>
</dbReference>
<feature type="transmembrane region" description="Helical" evidence="7">
    <location>
        <begin position="345"/>
        <end position="363"/>
    </location>
</feature>
<evidence type="ECO:0000256" key="3">
    <source>
        <dbReference type="ARBA" id="ARBA00022692"/>
    </source>
</evidence>
<evidence type="ECO:0000256" key="2">
    <source>
        <dbReference type="ARBA" id="ARBA00022475"/>
    </source>
</evidence>
<keyword evidence="4 7" id="KW-1133">Transmembrane helix</keyword>
<dbReference type="GeneID" id="91414576"/>
<feature type="transmembrane region" description="Helical" evidence="7">
    <location>
        <begin position="245"/>
        <end position="263"/>
    </location>
</feature>
<comment type="subcellular location">
    <subcellularLocation>
        <location evidence="1">Cell membrane</location>
        <topology evidence="1">Multi-pass membrane protein</topology>
    </subcellularLocation>
</comment>
<dbReference type="PANTHER" id="PTHR43124">
    <property type="entry name" value="PURINE EFFLUX PUMP PBUE"/>
    <property type="match status" value="1"/>
</dbReference>
<feature type="transmembrane region" description="Helical" evidence="7">
    <location>
        <begin position="210"/>
        <end position="233"/>
    </location>
</feature>
<feature type="domain" description="Major facilitator superfamily (MFS) profile" evidence="8">
    <location>
        <begin position="15"/>
        <end position="392"/>
    </location>
</feature>
<dbReference type="AlphaFoldDB" id="A0A5J6HWT5"/>
<protein>
    <submittedName>
        <fullName evidence="9">MFS transporter</fullName>
    </submittedName>
</protein>
<evidence type="ECO:0000256" key="5">
    <source>
        <dbReference type="ARBA" id="ARBA00023136"/>
    </source>
</evidence>